<feature type="compositionally biased region" description="Basic residues" evidence="1">
    <location>
        <begin position="328"/>
        <end position="344"/>
    </location>
</feature>
<sequence length="631" mass="69143">MFEARTKEPRLIMMKSTSQPEVMKTMSSPLVTSSPNGSVHAPGSYLSRVQANLGTSSQKRTEHDNISLSSGSGGNTHVSRSFEAGSTLPINAELTVHVELKSKDFSNSVATNGGITALPSPSLSPRIDLTKTGISKVDDDIPDHVWMQAYHRQRQNLNNQHMQQQFEMDPQRTVNADSVTKQLSSMGGTQSNWILRATPIYRSGANEENASPTEVVMSPIQKQPLVQTSSLTTGSDGSIIVPADKNFNVGGELEGYRMYKGRAYNVDQSFGSAHPSSPAISDSPRVTKSSQNNTLGRKIPPSPTFPTKLLQHDARHVKHNGVIPSSPKSHHPRHQHPQHHHQHHNLSQQQQQLFQQNTSPLKEQIFRDHFRQLQESKFQTAPLKSPDSPQSKHMSRPWWKNQKLKDDWSKPRVVTCSASLTGKPRPASQRSQKPTPLVLTLHGNRGDPPSPASPSRSAAGSGHHSPRRRDTHSPSVYRLDPRAGLKPRSRSASPQPPPKSILKNNSNTSTHDRLGSNSSSNAITSYIDSPTDNLLTPDSTLSSEDHLLPFTSVKSPPLRKKGASFSLQSKPSISRRSQSASAGGRGSPPHRYDLASNGSREPKRKSVTFNQQVRLHLGGHVSTVQALAVDA</sequence>
<proteinExistence type="predicted"/>
<organism evidence="2 3">
    <name type="scientific">Aplysia californica</name>
    <name type="common">California sea hare</name>
    <dbReference type="NCBI Taxonomy" id="6500"/>
    <lineage>
        <taxon>Eukaryota</taxon>
        <taxon>Metazoa</taxon>
        <taxon>Spiralia</taxon>
        <taxon>Lophotrochozoa</taxon>
        <taxon>Mollusca</taxon>
        <taxon>Gastropoda</taxon>
        <taxon>Heterobranchia</taxon>
        <taxon>Euthyneura</taxon>
        <taxon>Tectipleura</taxon>
        <taxon>Aplysiida</taxon>
        <taxon>Aplysioidea</taxon>
        <taxon>Aplysiidae</taxon>
        <taxon>Aplysia</taxon>
    </lineage>
</organism>
<protein>
    <submittedName>
        <fullName evidence="3">Uncharacterized protein LOC101862146</fullName>
    </submittedName>
</protein>
<feature type="compositionally biased region" description="Polar residues" evidence="1">
    <location>
        <begin position="270"/>
        <end position="295"/>
    </location>
</feature>
<feature type="compositionally biased region" description="Low complexity" evidence="1">
    <location>
        <begin position="568"/>
        <end position="582"/>
    </location>
</feature>
<gene>
    <name evidence="3" type="primary">LOC101862146</name>
</gene>
<feature type="region of interest" description="Disordered" evidence="1">
    <location>
        <begin position="319"/>
        <end position="354"/>
    </location>
</feature>
<name>A0ABM1AB25_APLCA</name>
<keyword evidence="2" id="KW-1185">Reference proteome</keyword>
<feature type="compositionally biased region" description="Low complexity" evidence="1">
    <location>
        <begin position="345"/>
        <end position="354"/>
    </location>
</feature>
<feature type="compositionally biased region" description="Polar residues" evidence="1">
    <location>
        <begin position="66"/>
        <end position="79"/>
    </location>
</feature>
<evidence type="ECO:0000313" key="2">
    <source>
        <dbReference type="Proteomes" id="UP000694888"/>
    </source>
</evidence>
<reference evidence="3" key="1">
    <citation type="submission" date="2025-08" db="UniProtKB">
        <authorList>
            <consortium name="RefSeq"/>
        </authorList>
    </citation>
    <scope>IDENTIFICATION</scope>
</reference>
<accession>A0ABM1AB25</accession>
<evidence type="ECO:0000256" key="1">
    <source>
        <dbReference type="SAM" id="MobiDB-lite"/>
    </source>
</evidence>
<feature type="region of interest" description="Disordered" evidence="1">
    <location>
        <begin position="54"/>
        <end position="80"/>
    </location>
</feature>
<feature type="region of interest" description="Disordered" evidence="1">
    <location>
        <begin position="378"/>
        <end position="606"/>
    </location>
</feature>
<feature type="compositionally biased region" description="Polar residues" evidence="1">
    <location>
        <begin position="502"/>
        <end position="542"/>
    </location>
</feature>
<feature type="compositionally biased region" description="Low complexity" evidence="1">
    <location>
        <begin position="453"/>
        <end position="463"/>
    </location>
</feature>
<evidence type="ECO:0000313" key="3">
    <source>
        <dbReference type="RefSeq" id="XP_012944295.1"/>
    </source>
</evidence>
<dbReference type="GeneID" id="101862146"/>
<dbReference type="RefSeq" id="XP_012944295.1">
    <property type="nucleotide sequence ID" value="XM_013088841.2"/>
</dbReference>
<feature type="region of interest" description="Disordered" evidence="1">
    <location>
        <begin position="270"/>
        <end position="307"/>
    </location>
</feature>
<dbReference type="Proteomes" id="UP000694888">
    <property type="component" value="Unplaced"/>
</dbReference>